<reference evidence="1" key="1">
    <citation type="submission" date="2020-07" db="EMBL/GenBank/DDBJ databases">
        <title>The High-quality genome of the commercially important snow crab, Chionoecetes opilio.</title>
        <authorList>
            <person name="Jeong J.-H."/>
            <person name="Ryu S."/>
        </authorList>
    </citation>
    <scope>NUCLEOTIDE SEQUENCE</scope>
    <source>
        <strain evidence="1">MADBK_172401_WGS</strain>
        <tissue evidence="1">Digestive gland</tissue>
    </source>
</reference>
<name>A0A8J4XS61_CHIOP</name>
<comment type="caution">
    <text evidence="1">The sequence shown here is derived from an EMBL/GenBank/DDBJ whole genome shotgun (WGS) entry which is preliminary data.</text>
</comment>
<evidence type="ECO:0000313" key="1">
    <source>
        <dbReference type="EMBL" id="KAG0713856.1"/>
    </source>
</evidence>
<sequence>MVPTTVLHLRIFGDNQDDPLAVAPEHEDPDGGDVAIVSVHDLLEEEGRMRQRTFPSCPHRGDVLLTHSTCWRTTDVSKVVGWNYGTGRQARQPFTKAAVKAQGLWNLHNRSSVVATRSGMWWNTLYDATECLLKTALKDQRPSRP</sequence>
<accession>A0A8J4XS61</accession>
<protein>
    <submittedName>
        <fullName evidence="1">Uncharacterized protein</fullName>
    </submittedName>
</protein>
<evidence type="ECO:0000313" key="2">
    <source>
        <dbReference type="Proteomes" id="UP000770661"/>
    </source>
</evidence>
<keyword evidence="2" id="KW-1185">Reference proteome</keyword>
<dbReference type="AlphaFoldDB" id="A0A8J4XS61"/>
<dbReference type="OrthoDB" id="10512656at2759"/>
<proteinExistence type="predicted"/>
<dbReference type="Proteomes" id="UP000770661">
    <property type="component" value="Unassembled WGS sequence"/>
</dbReference>
<organism evidence="1 2">
    <name type="scientific">Chionoecetes opilio</name>
    <name type="common">Atlantic snow crab</name>
    <name type="synonym">Cancer opilio</name>
    <dbReference type="NCBI Taxonomy" id="41210"/>
    <lineage>
        <taxon>Eukaryota</taxon>
        <taxon>Metazoa</taxon>
        <taxon>Ecdysozoa</taxon>
        <taxon>Arthropoda</taxon>
        <taxon>Crustacea</taxon>
        <taxon>Multicrustacea</taxon>
        <taxon>Malacostraca</taxon>
        <taxon>Eumalacostraca</taxon>
        <taxon>Eucarida</taxon>
        <taxon>Decapoda</taxon>
        <taxon>Pleocyemata</taxon>
        <taxon>Brachyura</taxon>
        <taxon>Eubrachyura</taxon>
        <taxon>Majoidea</taxon>
        <taxon>Majidae</taxon>
        <taxon>Chionoecetes</taxon>
    </lineage>
</organism>
<gene>
    <name evidence="1" type="ORF">GWK47_015266</name>
</gene>
<dbReference type="EMBL" id="JACEEZ010021020">
    <property type="protein sequence ID" value="KAG0713856.1"/>
    <property type="molecule type" value="Genomic_DNA"/>
</dbReference>